<dbReference type="Proteomes" id="UP001500943">
    <property type="component" value="Unassembled WGS sequence"/>
</dbReference>
<evidence type="ECO:0000256" key="3">
    <source>
        <dbReference type="ARBA" id="ARBA00022840"/>
    </source>
</evidence>
<keyword evidence="1" id="KW-0547">Nucleotide-binding</keyword>
<feature type="domain" description="Carboxyltransferase" evidence="4">
    <location>
        <begin position="1"/>
        <end position="196"/>
    </location>
</feature>
<evidence type="ECO:0000313" key="5">
    <source>
        <dbReference type="EMBL" id="GAA1209699.1"/>
    </source>
</evidence>
<dbReference type="InterPro" id="IPR010016">
    <property type="entry name" value="PxpB"/>
</dbReference>
<evidence type="ECO:0000259" key="4">
    <source>
        <dbReference type="SMART" id="SM00796"/>
    </source>
</evidence>
<dbReference type="EMBL" id="BAAAKW010000016">
    <property type="protein sequence ID" value="GAA1209699.1"/>
    <property type="molecule type" value="Genomic_DNA"/>
</dbReference>
<name>A0ABN1VFY3_9MICO</name>
<dbReference type="InterPro" id="IPR029000">
    <property type="entry name" value="Cyclophilin-like_dom_sf"/>
</dbReference>
<dbReference type="SMART" id="SM00796">
    <property type="entry name" value="AHS1"/>
    <property type="match status" value="1"/>
</dbReference>
<evidence type="ECO:0000256" key="1">
    <source>
        <dbReference type="ARBA" id="ARBA00022741"/>
    </source>
</evidence>
<gene>
    <name evidence="5" type="ORF">GCM10009655_05970</name>
</gene>
<evidence type="ECO:0000256" key="2">
    <source>
        <dbReference type="ARBA" id="ARBA00022801"/>
    </source>
</evidence>
<accession>A0ABN1VFY3</accession>
<keyword evidence="3" id="KW-0067">ATP-binding</keyword>
<dbReference type="PANTHER" id="PTHR34698:SF2">
    <property type="entry name" value="5-OXOPROLINASE SUBUNIT B"/>
    <property type="match status" value="1"/>
</dbReference>
<evidence type="ECO:0000313" key="6">
    <source>
        <dbReference type="Proteomes" id="UP001500943"/>
    </source>
</evidence>
<dbReference type="Gene3D" id="3.30.1360.40">
    <property type="match status" value="1"/>
</dbReference>
<keyword evidence="6" id="KW-1185">Reference proteome</keyword>
<comment type="caution">
    <text evidence="5">The sequence shown here is derived from an EMBL/GenBank/DDBJ whole genome shotgun (WGS) entry which is preliminary data.</text>
</comment>
<dbReference type="SUPFAM" id="SSF50891">
    <property type="entry name" value="Cyclophilin-like"/>
    <property type="match status" value="1"/>
</dbReference>
<dbReference type="RefSeq" id="WP_343923043.1">
    <property type="nucleotide sequence ID" value="NZ_BAAAKW010000016.1"/>
</dbReference>
<dbReference type="SUPFAM" id="SSF160467">
    <property type="entry name" value="PH0987 N-terminal domain-like"/>
    <property type="match status" value="1"/>
</dbReference>
<dbReference type="Pfam" id="PF02682">
    <property type="entry name" value="CT_C_D"/>
    <property type="match status" value="1"/>
</dbReference>
<proteinExistence type="predicted"/>
<organism evidence="5 6">
    <name type="scientific">Rhodoglobus aureus</name>
    <dbReference type="NCBI Taxonomy" id="191497"/>
    <lineage>
        <taxon>Bacteria</taxon>
        <taxon>Bacillati</taxon>
        <taxon>Actinomycetota</taxon>
        <taxon>Actinomycetes</taxon>
        <taxon>Micrococcales</taxon>
        <taxon>Microbacteriaceae</taxon>
        <taxon>Rhodoglobus</taxon>
    </lineage>
</organism>
<dbReference type="InterPro" id="IPR003833">
    <property type="entry name" value="CT_C_D"/>
</dbReference>
<dbReference type="Gene3D" id="2.40.100.10">
    <property type="entry name" value="Cyclophilin-like"/>
    <property type="match status" value="1"/>
</dbReference>
<dbReference type="PANTHER" id="PTHR34698">
    <property type="entry name" value="5-OXOPROLINASE SUBUNIT B"/>
    <property type="match status" value="1"/>
</dbReference>
<keyword evidence="2" id="KW-0378">Hydrolase</keyword>
<reference evidence="5 6" key="1">
    <citation type="journal article" date="2019" name="Int. J. Syst. Evol. Microbiol.">
        <title>The Global Catalogue of Microorganisms (GCM) 10K type strain sequencing project: providing services to taxonomists for standard genome sequencing and annotation.</title>
        <authorList>
            <consortium name="The Broad Institute Genomics Platform"/>
            <consortium name="The Broad Institute Genome Sequencing Center for Infectious Disease"/>
            <person name="Wu L."/>
            <person name="Ma J."/>
        </authorList>
    </citation>
    <scope>NUCLEOTIDE SEQUENCE [LARGE SCALE GENOMIC DNA]</scope>
    <source>
        <strain evidence="5 6">JCM 12762</strain>
    </source>
</reference>
<protein>
    <recommendedName>
        <fullName evidence="4">Carboxyltransferase domain-containing protein</fullName>
    </recommendedName>
</protein>
<sequence length="209" mass="22318">MKILPFGERALLAEFTSLDETISAFRAFEAARAPGIIELVPAASTVLARVDPARLSLRAAEQWLTDTYACATGIDNVREGEAQSVTIPVRYEGPDLASTALLLGISVDELVSRHSQAQWHCAFIGFAPGFAYLASTDTDFDIPRRETSRSAVPAGSVGLAGEFTGIYPRTSPGGWQIIGTTAVTLWDESRDSPSAITPGMTVRFEVAAP</sequence>